<feature type="transmembrane region" description="Helical" evidence="6">
    <location>
        <begin position="344"/>
        <end position="365"/>
    </location>
</feature>
<dbReference type="SMART" id="SM00304">
    <property type="entry name" value="HAMP"/>
    <property type="match status" value="2"/>
</dbReference>
<dbReference type="SUPFAM" id="SSF158472">
    <property type="entry name" value="HAMP domain-like"/>
    <property type="match status" value="1"/>
</dbReference>
<keyword evidence="6" id="KW-0812">Transmembrane</keyword>
<dbReference type="PANTHER" id="PTHR43531">
    <property type="entry name" value="PROTEIN ICFG"/>
    <property type="match status" value="1"/>
</dbReference>
<dbReference type="GO" id="GO:0006935">
    <property type="term" value="P:chemotaxis"/>
    <property type="evidence" value="ECO:0007669"/>
    <property type="project" value="UniProtKB-KW"/>
</dbReference>
<comment type="similarity">
    <text evidence="2">Belongs to the methyl-accepting chemotaxis (MCP) protein family.</text>
</comment>
<dbReference type="GO" id="GO:0016020">
    <property type="term" value="C:membrane"/>
    <property type="evidence" value="ECO:0007669"/>
    <property type="project" value="InterPro"/>
</dbReference>
<dbReference type="PRINTS" id="PR00260">
    <property type="entry name" value="CHEMTRNSDUCR"/>
</dbReference>
<gene>
    <name evidence="9" type="primary">trg_3</name>
    <name evidence="9" type="ORF">PHA8399_02727</name>
</gene>
<accession>A0A0P1HMG0</accession>
<dbReference type="SUPFAM" id="SSF58104">
    <property type="entry name" value="Methyl-accepting chemotaxis protein (MCP) signaling domain"/>
    <property type="match status" value="1"/>
</dbReference>
<evidence type="ECO:0000256" key="2">
    <source>
        <dbReference type="ARBA" id="ARBA00029447"/>
    </source>
</evidence>
<feature type="compositionally biased region" description="Basic and acidic residues" evidence="5">
    <location>
        <begin position="537"/>
        <end position="550"/>
    </location>
</feature>
<evidence type="ECO:0000313" key="9">
    <source>
        <dbReference type="EMBL" id="CUI00595.1"/>
    </source>
</evidence>
<dbReference type="InterPro" id="IPR003660">
    <property type="entry name" value="HAMP_dom"/>
</dbReference>
<keyword evidence="4" id="KW-0175">Coiled coil</keyword>
<evidence type="ECO:0000259" key="8">
    <source>
        <dbReference type="PROSITE" id="PS50885"/>
    </source>
</evidence>
<dbReference type="PANTHER" id="PTHR43531:SF11">
    <property type="entry name" value="METHYL-ACCEPTING CHEMOTAXIS PROTEIN 3"/>
    <property type="match status" value="1"/>
</dbReference>
<dbReference type="RefSeq" id="WP_058286666.1">
    <property type="nucleotide sequence ID" value="NZ_CYSR01000029.1"/>
</dbReference>
<keyword evidence="6" id="KW-0472">Membrane</keyword>
<name>A0A0P1HMG0_9RHOB</name>
<dbReference type="CDD" id="cd06225">
    <property type="entry name" value="HAMP"/>
    <property type="match status" value="1"/>
</dbReference>
<dbReference type="Gene3D" id="1.10.287.950">
    <property type="entry name" value="Methyl-accepting chemotaxis protein"/>
    <property type="match status" value="1"/>
</dbReference>
<feature type="domain" description="HAMP" evidence="8">
    <location>
        <begin position="429"/>
        <end position="481"/>
    </location>
</feature>
<proteinExistence type="inferred from homology"/>
<dbReference type="InterPro" id="IPR004090">
    <property type="entry name" value="Chemotax_Me-accpt_rcpt"/>
</dbReference>
<evidence type="ECO:0000256" key="4">
    <source>
        <dbReference type="SAM" id="Coils"/>
    </source>
</evidence>
<evidence type="ECO:0000259" key="7">
    <source>
        <dbReference type="PROSITE" id="PS50111"/>
    </source>
</evidence>
<keyword evidence="9" id="KW-0675">Receptor</keyword>
<dbReference type="InterPro" id="IPR004089">
    <property type="entry name" value="MCPsignal_dom"/>
</dbReference>
<dbReference type="Pfam" id="PF00672">
    <property type="entry name" value="HAMP"/>
    <property type="match status" value="1"/>
</dbReference>
<dbReference type="CDD" id="cd18774">
    <property type="entry name" value="PDC2_HK_sensor"/>
    <property type="match status" value="1"/>
</dbReference>
<dbReference type="STRING" id="1396826.PHA8399_02727"/>
<evidence type="ECO:0000256" key="6">
    <source>
        <dbReference type="SAM" id="Phobius"/>
    </source>
</evidence>
<evidence type="ECO:0000256" key="5">
    <source>
        <dbReference type="SAM" id="MobiDB-lite"/>
    </source>
</evidence>
<evidence type="ECO:0000256" key="1">
    <source>
        <dbReference type="ARBA" id="ARBA00022500"/>
    </source>
</evidence>
<evidence type="ECO:0000256" key="3">
    <source>
        <dbReference type="PROSITE-ProRule" id="PRU00284"/>
    </source>
</evidence>
<dbReference type="GO" id="GO:0007165">
    <property type="term" value="P:signal transduction"/>
    <property type="evidence" value="ECO:0007669"/>
    <property type="project" value="UniProtKB-KW"/>
</dbReference>
<organism evidence="9 10">
    <name type="scientific">Leisingera aquaemixtae</name>
    <dbReference type="NCBI Taxonomy" id="1396826"/>
    <lineage>
        <taxon>Bacteria</taxon>
        <taxon>Pseudomonadati</taxon>
        <taxon>Pseudomonadota</taxon>
        <taxon>Alphaproteobacteria</taxon>
        <taxon>Rhodobacterales</taxon>
        <taxon>Roseobacteraceae</taxon>
        <taxon>Leisingera</taxon>
    </lineage>
</organism>
<keyword evidence="1" id="KW-0145">Chemotaxis</keyword>
<reference evidence="9 10" key="1">
    <citation type="submission" date="2015-09" db="EMBL/GenBank/DDBJ databases">
        <authorList>
            <consortium name="Swine Surveillance"/>
        </authorList>
    </citation>
    <scope>NUCLEOTIDE SEQUENCE [LARGE SCALE GENOMIC DNA]</scope>
    <source>
        <strain evidence="9 10">CECT 8399</strain>
    </source>
</reference>
<evidence type="ECO:0000313" key="10">
    <source>
        <dbReference type="Proteomes" id="UP000051326"/>
    </source>
</evidence>
<dbReference type="AlphaFoldDB" id="A0A0P1HMG0"/>
<dbReference type="InterPro" id="IPR051310">
    <property type="entry name" value="MCP_chemotaxis"/>
</dbReference>
<dbReference type="Gene3D" id="6.10.340.10">
    <property type="match status" value="1"/>
</dbReference>
<dbReference type="Pfam" id="PF00015">
    <property type="entry name" value="MCPsignal"/>
    <property type="match status" value="1"/>
</dbReference>
<keyword evidence="6" id="KW-1133">Transmembrane helix</keyword>
<feature type="region of interest" description="Disordered" evidence="5">
    <location>
        <begin position="534"/>
        <end position="556"/>
    </location>
</feature>
<dbReference type="Proteomes" id="UP000051326">
    <property type="component" value="Unassembled WGS sequence"/>
</dbReference>
<protein>
    <submittedName>
        <fullName evidence="9">Ribose and galactose chemoreceptor protein</fullName>
    </submittedName>
</protein>
<dbReference type="PROSITE" id="PS50111">
    <property type="entry name" value="CHEMOTAXIS_TRANSDUC_2"/>
    <property type="match status" value="1"/>
</dbReference>
<keyword evidence="3" id="KW-0807">Transducer</keyword>
<feature type="coiled-coil region" evidence="4">
    <location>
        <begin position="686"/>
        <end position="713"/>
    </location>
</feature>
<feature type="domain" description="HAMP" evidence="8">
    <location>
        <begin position="366"/>
        <end position="419"/>
    </location>
</feature>
<sequence length="747" mass="78247">MPRTTKLPLKLKLPMIMVALTGAFLVTVSLLVYSMAERSIRDNAFAAQKIEAKSGAQALEFLIKAARSDVSSLAGQPAVFRAIGNFERVIGMVEEADPVAYLKQTYADANPHPADQREELTDAGDGSYYNQSHVTYHPTFLQSLHLNGYQDLYLISAKGQVVYSVKKQGDFLTDIQPGSSGGLAQVFQAALQAEAGTVVAADFAAYSHSADGVAAFMAAPVFSKRQEVAGVIAVRLGTAGVVSALTSNLSGGTHQNIFVVSSDGLARSPSSAEGLFPVLTALPDTPQILAAKAREAGQFEAVASSLGERAIALVMPLDLPGFDWSLVLETDEHTAFAVVERIRLTAAALIGAALLAAVGVSWLAARSVTRPIHALREATNALADSNYGTAIDGRDRGDELGDLARSLDSFRGKLKDADAAAAREVEAARHTAAVVDSMSAALSELQRGNLACDIQAPFAGQYEALRENFNRSLEKLRSSMAQVVGAAENVGRFSEEQRSAATEMAHRTESQAATLEETAGAIRELTDGIRSTAEQAGKMDETMRGARSEAEQSTGVVTSAVEAMDQIQEASSEISKIINMIDDIAFQTNLLALNAGVEAARAGPAGAGFAVVASEVRALAQRASNAAGQIKGLTSASEEHVANGVSMVGRAGDALTSIIEQVSAVSGLVTDIADGVRAQSRGLEKIDGAMHQLDSMTQQNAAMSEEAAAASQLLQNESHSLTEIVGSFDLGGRGPAPLHAVPQRLSA</sequence>
<dbReference type="EMBL" id="CYSR01000029">
    <property type="protein sequence ID" value="CUI00595.1"/>
    <property type="molecule type" value="Genomic_DNA"/>
</dbReference>
<dbReference type="GO" id="GO:0004888">
    <property type="term" value="F:transmembrane signaling receptor activity"/>
    <property type="evidence" value="ECO:0007669"/>
    <property type="project" value="InterPro"/>
</dbReference>
<dbReference type="PROSITE" id="PS50885">
    <property type="entry name" value="HAMP"/>
    <property type="match status" value="2"/>
</dbReference>
<dbReference type="SMART" id="SM00283">
    <property type="entry name" value="MA"/>
    <property type="match status" value="1"/>
</dbReference>
<feature type="domain" description="Methyl-accepting transducer" evidence="7">
    <location>
        <begin position="486"/>
        <end position="715"/>
    </location>
</feature>